<organism evidence="2 3">
    <name type="scientific">Fulvivirga sediminis</name>
    <dbReference type="NCBI Taxonomy" id="2803949"/>
    <lineage>
        <taxon>Bacteria</taxon>
        <taxon>Pseudomonadati</taxon>
        <taxon>Bacteroidota</taxon>
        <taxon>Cytophagia</taxon>
        <taxon>Cytophagales</taxon>
        <taxon>Fulvivirgaceae</taxon>
        <taxon>Fulvivirga</taxon>
    </lineage>
</organism>
<sequence length="79" mass="9014">MANCYQCGNSGANYRRTVNTGYSVGGWYGRRSGGASSRAYYGLRTVCEECAAHEDLKSLKRRVRLYFIIAFIQLFFLLR</sequence>
<comment type="caution">
    <text evidence="2">The sequence shown here is derived from an EMBL/GenBank/DDBJ whole genome shotgun (WGS) entry which is preliminary data.</text>
</comment>
<evidence type="ECO:0000313" key="3">
    <source>
        <dbReference type="Proteomes" id="UP000659388"/>
    </source>
</evidence>
<keyword evidence="1" id="KW-1133">Transmembrane helix</keyword>
<evidence type="ECO:0000313" key="2">
    <source>
        <dbReference type="EMBL" id="MBL3657387.1"/>
    </source>
</evidence>
<dbReference type="RefSeq" id="WP_202245163.1">
    <property type="nucleotide sequence ID" value="NZ_JAESIY010000007.1"/>
</dbReference>
<accession>A0A937K244</accession>
<proteinExistence type="predicted"/>
<keyword evidence="1" id="KW-0472">Membrane</keyword>
<name>A0A937K244_9BACT</name>
<reference evidence="2" key="1">
    <citation type="submission" date="2021-01" db="EMBL/GenBank/DDBJ databases">
        <title>Fulvivirga kasyanovii gen. nov., sp nov., a novel member of the phylum Bacteroidetes isolated from seawater in a mussel farm.</title>
        <authorList>
            <person name="Zhao L.-H."/>
            <person name="Wang Z.-J."/>
        </authorList>
    </citation>
    <scope>NUCLEOTIDE SEQUENCE</scope>
    <source>
        <strain evidence="2">2943</strain>
    </source>
</reference>
<keyword evidence="1" id="KW-0812">Transmembrane</keyword>
<protein>
    <submittedName>
        <fullName evidence="2">Uncharacterized protein</fullName>
    </submittedName>
</protein>
<dbReference type="AlphaFoldDB" id="A0A937K244"/>
<feature type="transmembrane region" description="Helical" evidence="1">
    <location>
        <begin position="63"/>
        <end position="78"/>
    </location>
</feature>
<keyword evidence="3" id="KW-1185">Reference proteome</keyword>
<gene>
    <name evidence="2" type="ORF">JL102_14665</name>
</gene>
<dbReference type="Proteomes" id="UP000659388">
    <property type="component" value="Unassembled WGS sequence"/>
</dbReference>
<dbReference type="EMBL" id="JAESIY010000007">
    <property type="protein sequence ID" value="MBL3657387.1"/>
    <property type="molecule type" value="Genomic_DNA"/>
</dbReference>
<evidence type="ECO:0000256" key="1">
    <source>
        <dbReference type="SAM" id="Phobius"/>
    </source>
</evidence>